<name>A0A8H3EGK2_9LECA</name>
<dbReference type="Pfam" id="PF23043">
    <property type="entry name" value="SH3-B_UBE2O"/>
    <property type="match status" value="1"/>
</dbReference>
<dbReference type="PANTHER" id="PTHR46116">
    <property type="entry name" value="(E3-INDEPENDENT) E2 UBIQUITIN-CONJUGATING ENZYME"/>
    <property type="match status" value="1"/>
</dbReference>
<dbReference type="InterPro" id="IPR000608">
    <property type="entry name" value="UBC"/>
</dbReference>
<dbReference type="Pfam" id="PF23046">
    <property type="entry name" value="tSH3-B_UBE2O"/>
    <property type="match status" value="1"/>
</dbReference>
<evidence type="ECO:0000313" key="6">
    <source>
        <dbReference type="Proteomes" id="UP000664521"/>
    </source>
</evidence>
<gene>
    <name evidence="5" type="ORF">HETSPECPRED_004941</name>
</gene>
<dbReference type="GO" id="GO:0061631">
    <property type="term" value="F:ubiquitin conjugating enzyme activity"/>
    <property type="evidence" value="ECO:0007669"/>
    <property type="project" value="TreeGrafter"/>
</dbReference>
<dbReference type="PANTHER" id="PTHR46116:SF15">
    <property type="entry name" value="(E3-INDEPENDENT) E2 UBIQUITIN-CONJUGATING ENZYME"/>
    <property type="match status" value="1"/>
</dbReference>
<dbReference type="AlphaFoldDB" id="A0A8H3EGK2"/>
<feature type="compositionally biased region" description="Polar residues" evidence="3">
    <location>
        <begin position="586"/>
        <end position="602"/>
    </location>
</feature>
<feature type="compositionally biased region" description="Basic and acidic residues" evidence="3">
    <location>
        <begin position="756"/>
        <end position="773"/>
    </location>
</feature>
<dbReference type="SMART" id="SM00212">
    <property type="entry name" value="UBCc"/>
    <property type="match status" value="1"/>
</dbReference>
<dbReference type="PROSITE" id="PS50127">
    <property type="entry name" value="UBC_2"/>
    <property type="match status" value="1"/>
</dbReference>
<feature type="region of interest" description="Disordered" evidence="3">
    <location>
        <begin position="789"/>
        <end position="820"/>
    </location>
</feature>
<dbReference type="Proteomes" id="UP000664521">
    <property type="component" value="Unassembled WGS sequence"/>
</dbReference>
<evidence type="ECO:0000256" key="1">
    <source>
        <dbReference type="ARBA" id="ARBA00022679"/>
    </source>
</evidence>
<feature type="compositionally biased region" description="Acidic residues" evidence="3">
    <location>
        <begin position="685"/>
        <end position="702"/>
    </location>
</feature>
<protein>
    <recommendedName>
        <fullName evidence="4">UBC core domain-containing protein</fullName>
    </recommendedName>
</protein>
<reference evidence="5" key="1">
    <citation type="submission" date="2021-03" db="EMBL/GenBank/DDBJ databases">
        <authorList>
            <person name="Tagirdzhanova G."/>
        </authorList>
    </citation>
    <scope>NUCLEOTIDE SEQUENCE</scope>
</reference>
<evidence type="ECO:0000256" key="3">
    <source>
        <dbReference type="SAM" id="MobiDB-lite"/>
    </source>
</evidence>
<sequence>MAQLYADDICAFKSDPSIIGTVEHTWRDVDGDYVENVDCYFHRDTPVDVRTDFLVHLRPSTGYVVIGFEQDYDFCCLVPETSLELIDRALSAGDIVKRQFSDADSGTVISTALRCSLRPLCTVDKFSTKDFAAAHGELSKAEAEAQVTHSSESIHLSQQLDNVPAQELKYWNPYRQDDYVIYRGWLGLTKDVTDEVTVRLGNGSVVVVQDPHELEEPYWIPGTRSSELHRRLILSNYELHHRKKKRKPGKSWRAEPCYPGQIVETKKGNLRRGLWKFGAYNPNVTPRGIVVDVRTVQIEVSWRHPNIFHPGAAQRTPPPDVLNVDVLQSGAVTVYNHSRQPRKTDPSQLSEASYSADVCFGLRVRFRDLSGAAVKYNDFNRIPRASTQGYDMNVLQVSKLRTRVTVQWQDASITTEDSISLVPYDNIDEHDVWPGTLVSLKAQETYEKDADVTICKRVGVVQEADAAERIARVRWFTNPRVTIPRGEVSSLSVPPMKFGSISNDYSEVSLYDIVVYPALARSRGDLLIVVPYPLPPIDKLGSEQDGVYQQIVNDTYENLVDYMQPPASGRVFQPRARRSASVGLGQDTSPSNGSKPDPNSTDIDWFGEVVDLGLDGTMTVRLGAADEVRDVELPYERVVLVAHSDEVSESDDDLSDDLWEDDLDLNDDMLLSWDVQYAGGMTPEDASDDDAWSTEEDEDMPDLVDLSSPAEKKRPSSGSEDGISASVEHSTSIRHERQVSSDEELPKSKIILRSPRTNEHLASSERALDQGHGRADKVVLPADLQCLGQSRHRKSSTATASVSDDTSKDTDSSTETIPRQFSILQEPPRDHHYISKSPSLTSAKMRRLVKEHQIMRSSLPEGVFVRTWEDRLDLLRVLIIGPRETPYELAPFLIDFYFSDTFPVKPPEAYFHSWTNGVGRVNPNLYEDGNICLSLLGTWPGDNGHDVWSAKGSTMLQVIVSILGLVLVREPYYNEAGFEILANTPDSVTTSAQYTERAFVLSRGFVQALFEKHPDGFDDVAAWMYVSKEGPRLLKTIIEEARALLLAALKRKKEDGKEVQEGIEERVEGGTNPGFGNGSRKLSRGAAILLERTVEWCEGFVGLEAEAGEDGLEKGR</sequence>
<organism evidence="5 6">
    <name type="scientific">Heterodermia speciosa</name>
    <dbReference type="NCBI Taxonomy" id="116794"/>
    <lineage>
        <taxon>Eukaryota</taxon>
        <taxon>Fungi</taxon>
        <taxon>Dikarya</taxon>
        <taxon>Ascomycota</taxon>
        <taxon>Pezizomycotina</taxon>
        <taxon>Lecanoromycetes</taxon>
        <taxon>OSLEUM clade</taxon>
        <taxon>Lecanoromycetidae</taxon>
        <taxon>Caliciales</taxon>
        <taxon>Physciaceae</taxon>
        <taxon>Heterodermia</taxon>
    </lineage>
</organism>
<dbReference type="InterPro" id="IPR016135">
    <property type="entry name" value="UBQ-conjugating_enzyme/RWD"/>
</dbReference>
<dbReference type="EMBL" id="CAJPDS010000003">
    <property type="protein sequence ID" value="CAF9905292.1"/>
    <property type="molecule type" value="Genomic_DNA"/>
</dbReference>
<dbReference type="OrthoDB" id="47801at2759"/>
<evidence type="ECO:0000313" key="5">
    <source>
        <dbReference type="EMBL" id="CAF9905292.1"/>
    </source>
</evidence>
<keyword evidence="2" id="KW-0833">Ubl conjugation pathway</keyword>
<feature type="compositionally biased region" description="Basic and acidic residues" evidence="3">
    <location>
        <begin position="731"/>
        <end position="747"/>
    </location>
</feature>
<accession>A0A8H3EGK2</accession>
<keyword evidence="1" id="KW-0808">Transferase</keyword>
<feature type="region of interest" description="Disordered" evidence="3">
    <location>
        <begin position="679"/>
        <end position="773"/>
    </location>
</feature>
<dbReference type="InterPro" id="IPR057733">
    <property type="entry name" value="UBE2O-like_SH3-B"/>
</dbReference>
<evidence type="ECO:0000256" key="2">
    <source>
        <dbReference type="ARBA" id="ARBA00022786"/>
    </source>
</evidence>
<proteinExistence type="predicted"/>
<dbReference type="Gene3D" id="3.10.110.10">
    <property type="entry name" value="Ubiquitin Conjugating Enzyme"/>
    <property type="match status" value="1"/>
</dbReference>
<dbReference type="CDD" id="cd23837">
    <property type="entry name" value="UBCc_UBE2O"/>
    <property type="match status" value="1"/>
</dbReference>
<feature type="region of interest" description="Disordered" evidence="3">
    <location>
        <begin position="574"/>
        <end position="602"/>
    </location>
</feature>
<dbReference type="InterPro" id="IPR057735">
    <property type="entry name" value="UBE2O-like_tSH3-B"/>
</dbReference>
<dbReference type="Pfam" id="PF00179">
    <property type="entry name" value="UQ_con"/>
    <property type="match status" value="1"/>
</dbReference>
<dbReference type="SUPFAM" id="SSF54495">
    <property type="entry name" value="UBC-like"/>
    <property type="match status" value="1"/>
</dbReference>
<feature type="domain" description="UBC core" evidence="4">
    <location>
        <begin position="843"/>
        <end position="1007"/>
    </location>
</feature>
<evidence type="ECO:0000259" key="4">
    <source>
        <dbReference type="PROSITE" id="PS50127"/>
    </source>
</evidence>
<comment type="caution">
    <text evidence="5">The sequence shown here is derived from an EMBL/GenBank/DDBJ whole genome shotgun (WGS) entry which is preliminary data.</text>
</comment>
<keyword evidence="6" id="KW-1185">Reference proteome</keyword>